<evidence type="ECO:0000256" key="4">
    <source>
        <dbReference type="ARBA" id="ARBA00022989"/>
    </source>
</evidence>
<comment type="catalytic activity">
    <reaction evidence="6">
        <text>a ubiquinone + NADH + 5 H(+)(in) = a ubiquinol + NAD(+) + 4 H(+)(out)</text>
        <dbReference type="Rhea" id="RHEA:29091"/>
        <dbReference type="Rhea" id="RHEA-COMP:9565"/>
        <dbReference type="Rhea" id="RHEA-COMP:9566"/>
        <dbReference type="ChEBI" id="CHEBI:15378"/>
        <dbReference type="ChEBI" id="CHEBI:16389"/>
        <dbReference type="ChEBI" id="CHEBI:17976"/>
        <dbReference type="ChEBI" id="CHEBI:57540"/>
        <dbReference type="ChEBI" id="CHEBI:57945"/>
        <dbReference type="EC" id="7.1.1.2"/>
    </reaction>
</comment>
<evidence type="ECO:0000256" key="6">
    <source>
        <dbReference type="ARBA" id="ARBA00049551"/>
    </source>
</evidence>
<evidence type="ECO:0000259" key="8">
    <source>
        <dbReference type="Pfam" id="PF00361"/>
    </source>
</evidence>
<proteinExistence type="inferred from homology"/>
<feature type="transmembrane region" description="Helical" evidence="7">
    <location>
        <begin position="162"/>
        <end position="182"/>
    </location>
</feature>
<keyword evidence="3 7" id="KW-0812">Transmembrane</keyword>
<reference evidence="9" key="1">
    <citation type="journal article" date="2019" name="Gene">
        <title>Deep-water sea anemone with a two-chromosome mitochondrial genome.</title>
        <authorList>
            <person name="Dubin A."/>
            <person name="Chi S.I."/>
            <person name="Emblem A."/>
            <person name="Moum T."/>
            <person name="Johansen S.D."/>
        </authorList>
    </citation>
    <scope>NUCLEOTIDE SEQUENCE</scope>
</reference>
<dbReference type="GO" id="GO:0042773">
    <property type="term" value="P:ATP synthesis coupled electron transport"/>
    <property type="evidence" value="ECO:0007669"/>
    <property type="project" value="InterPro"/>
</dbReference>
<evidence type="ECO:0000256" key="7">
    <source>
        <dbReference type="SAM" id="Phobius"/>
    </source>
</evidence>
<geneLocation type="mitochondrion" evidence="9"/>
<dbReference type="AlphaFoldDB" id="A0A481MZV5"/>
<protein>
    <recommendedName>
        <fullName evidence="2">NADH:ubiquinone reductase (H(+)-translocating)</fullName>
        <ecNumber evidence="2">7.1.1.2</ecNumber>
    </recommendedName>
</protein>
<feature type="transmembrane region" description="Helical" evidence="7">
    <location>
        <begin position="407"/>
        <end position="428"/>
    </location>
</feature>
<evidence type="ECO:0000313" key="9">
    <source>
        <dbReference type="EMBL" id="QAU56332.1"/>
    </source>
</evidence>
<feature type="transmembrane region" description="Helical" evidence="7">
    <location>
        <begin position="320"/>
        <end position="342"/>
    </location>
</feature>
<dbReference type="InterPro" id="IPR001750">
    <property type="entry name" value="ND/Mrp_TM"/>
</dbReference>
<name>A0A481MZV5_9CNID</name>
<feature type="domain" description="NADH:quinone oxidoreductase/Mrp antiporter transmembrane" evidence="8">
    <location>
        <begin position="92"/>
        <end position="368"/>
    </location>
</feature>
<keyword evidence="4 7" id="KW-1133">Transmembrane helix</keyword>
<dbReference type="InterPro" id="IPR010096">
    <property type="entry name" value="NADH-Q_OxRdtase_suN/2"/>
</dbReference>
<feature type="transmembrane region" description="Helical" evidence="7">
    <location>
        <begin position="254"/>
        <end position="270"/>
    </location>
</feature>
<evidence type="ECO:0000256" key="2">
    <source>
        <dbReference type="ARBA" id="ARBA00012944"/>
    </source>
</evidence>
<evidence type="ECO:0000256" key="1">
    <source>
        <dbReference type="ARBA" id="ARBA00004141"/>
    </source>
</evidence>
<feature type="transmembrane region" description="Helical" evidence="7">
    <location>
        <begin position="78"/>
        <end position="102"/>
    </location>
</feature>
<dbReference type="PANTHER" id="PTHR22773">
    <property type="entry name" value="NADH DEHYDROGENASE"/>
    <property type="match status" value="1"/>
</dbReference>
<keyword evidence="5 7" id="KW-0472">Membrane</keyword>
<comment type="subcellular location">
    <subcellularLocation>
        <location evidence="1">Membrane</location>
        <topology evidence="1">Multi-pass membrane protein</topology>
    </subcellularLocation>
</comment>
<feature type="transmembrane region" description="Helical" evidence="7">
    <location>
        <begin position="129"/>
        <end position="150"/>
    </location>
</feature>
<evidence type="ECO:0000256" key="3">
    <source>
        <dbReference type="ARBA" id="ARBA00022692"/>
    </source>
</evidence>
<feature type="transmembrane region" description="Helical" evidence="7">
    <location>
        <begin position="282"/>
        <end position="308"/>
    </location>
</feature>
<dbReference type="GO" id="GO:0016020">
    <property type="term" value="C:membrane"/>
    <property type="evidence" value="ECO:0007669"/>
    <property type="project" value="UniProtKB-SubCell"/>
</dbReference>
<gene>
    <name evidence="9" type="primary">ND2</name>
</gene>
<feature type="transmembrane region" description="Helical" evidence="7">
    <location>
        <begin position="216"/>
        <end position="242"/>
    </location>
</feature>
<feature type="transmembrane region" description="Helical" evidence="7">
    <location>
        <begin position="20"/>
        <end position="39"/>
    </location>
</feature>
<dbReference type="EMBL" id="MH500774">
    <property type="protein sequence ID" value="QAU56332.1"/>
    <property type="molecule type" value="Genomic_DNA"/>
</dbReference>
<evidence type="ECO:0000256" key="5">
    <source>
        <dbReference type="ARBA" id="ARBA00023136"/>
    </source>
</evidence>
<sequence>MSILFLLIYSVKNSTLKISLLVLGCVTYWAWLDVLLPWQNGFLTINSWAVSTKMVILVGALSPFILIGPSRGGATPVLVLLVALGSTLLVSASNYISLYLAMELPTLSLFILVSQKGGSGLSAEAGLKYFVLGALASGLFLFGCGLLCGFSGGPGFPGEELGVSRGGISGGGGLLITGALLFKLSAAPFHMWAPDVYEGAPTATNALLATVPKVGVFSILVALAPWLKAVLIAVLFSLVVGAGGALNQIKIKRLLAYSGIVHMGFVLWGIEMGSLESVQASLIYMVLYVIMAICAFAIVVVWGGQNLIVELGGLSRKEPILAITLGLAFFSIAGVPPLLGFLGKWWILLAGINYGYYLVSITAVVCSVVAGVYYVRLVKIIFFQTHAFWGVGLKALRGPQRINLGRALLIGACFYLLGLGIICPNLLFQLAHGSAVGMF</sequence>
<dbReference type="EC" id="7.1.1.2" evidence="2"/>
<dbReference type="Pfam" id="PF00361">
    <property type="entry name" value="Proton_antipo_M"/>
    <property type="match status" value="1"/>
</dbReference>
<keyword evidence="9" id="KW-0496">Mitochondrion</keyword>
<dbReference type="HAMAP" id="MF_00445">
    <property type="entry name" value="NDH1_NuoN_1"/>
    <property type="match status" value="1"/>
</dbReference>
<feature type="transmembrane region" description="Helical" evidence="7">
    <location>
        <begin position="45"/>
        <end position="66"/>
    </location>
</feature>
<organism evidence="9">
    <name type="scientific">Protanthea simplex</name>
    <dbReference type="NCBI Taxonomy" id="1499606"/>
    <lineage>
        <taxon>Eukaryota</taxon>
        <taxon>Metazoa</taxon>
        <taxon>Cnidaria</taxon>
        <taxon>Anthozoa</taxon>
        <taxon>Hexacorallia</taxon>
        <taxon>Actiniaria</taxon>
        <taxon>Protantheae</taxon>
        <taxon>Gonactiniidae</taxon>
        <taxon>Protanthea</taxon>
    </lineage>
</organism>
<feature type="transmembrane region" description="Helical" evidence="7">
    <location>
        <begin position="354"/>
        <end position="375"/>
    </location>
</feature>
<accession>A0A481MZV5</accession>
<dbReference type="GO" id="GO:0008137">
    <property type="term" value="F:NADH dehydrogenase (ubiquinone) activity"/>
    <property type="evidence" value="ECO:0007669"/>
    <property type="project" value="UniProtKB-EC"/>
</dbReference>